<protein>
    <submittedName>
        <fullName evidence="2">Metal-sensing transcriptional repressor</fullName>
    </submittedName>
</protein>
<evidence type="ECO:0000313" key="2">
    <source>
        <dbReference type="EMBL" id="AXY68508.1"/>
    </source>
</evidence>
<organism evidence="2 3">
    <name type="scientific">Thermosynechococcus sichuanensis E542</name>
    <dbReference type="NCBI Taxonomy" id="2016101"/>
    <lineage>
        <taxon>Bacteria</taxon>
        <taxon>Bacillati</taxon>
        <taxon>Cyanobacteriota</taxon>
        <taxon>Cyanophyceae</taxon>
        <taxon>Acaryochloridales</taxon>
        <taxon>Thermosynechococcaceae</taxon>
        <taxon>Thermosynechococcus</taxon>
        <taxon>Thermosynechococcus sichuanensis</taxon>
    </lineage>
</organism>
<dbReference type="KEGG" id="tsq:D3A95_11880"/>
<dbReference type="Proteomes" id="UP000261812">
    <property type="component" value="Chromosome"/>
</dbReference>
<gene>
    <name evidence="2" type="ORF">D3A95_11880</name>
</gene>
<dbReference type="InterPro" id="IPR003735">
    <property type="entry name" value="Metal_Tscrpt_repr"/>
</dbReference>
<dbReference type="Gene3D" id="1.20.58.1000">
    <property type="entry name" value="Metal-sensitive repressor, helix protomer"/>
    <property type="match status" value="1"/>
</dbReference>
<dbReference type="PANTHER" id="PTHR33677">
    <property type="entry name" value="TRANSCRIPTIONAL REPRESSOR FRMR-RELATED"/>
    <property type="match status" value="1"/>
</dbReference>
<sequence length="107" mass="11916">MGTESHSHSSPSLHSHPHYHSEESLRAIVNRLSRIEGHVRGIKTMVQDSRPCPEVLIQIAAVRGALDRVARLILDEHLNECVTRAAQEGRIDQELAELKAALDHFLG</sequence>
<dbReference type="GO" id="GO:0046872">
    <property type="term" value="F:metal ion binding"/>
    <property type="evidence" value="ECO:0007669"/>
    <property type="project" value="InterPro"/>
</dbReference>
<evidence type="ECO:0000256" key="1">
    <source>
        <dbReference type="SAM" id="MobiDB-lite"/>
    </source>
</evidence>
<evidence type="ECO:0000313" key="3">
    <source>
        <dbReference type="Proteomes" id="UP000261812"/>
    </source>
</evidence>
<dbReference type="CDD" id="cd10158">
    <property type="entry name" value="CsoR-like_DUF156_1"/>
    <property type="match status" value="1"/>
</dbReference>
<dbReference type="InterPro" id="IPR038390">
    <property type="entry name" value="Metal_Tscrpt_repr_sf"/>
</dbReference>
<dbReference type="PANTHER" id="PTHR33677:SF3">
    <property type="entry name" value="COPPER-SENSING TRANSCRIPTIONAL REPRESSOR RICR"/>
    <property type="match status" value="1"/>
</dbReference>
<keyword evidence="3" id="KW-1185">Reference proteome</keyword>
<name>A0A3B7MFV9_9CYAN</name>
<dbReference type="GO" id="GO:0045892">
    <property type="term" value="P:negative regulation of DNA-templated transcription"/>
    <property type="evidence" value="ECO:0007669"/>
    <property type="project" value="UniProtKB-ARBA"/>
</dbReference>
<dbReference type="Pfam" id="PF02583">
    <property type="entry name" value="Trns_repr_metal"/>
    <property type="match status" value="1"/>
</dbReference>
<dbReference type="RefSeq" id="WP_181495181.1">
    <property type="nucleotide sequence ID" value="NZ_CP032152.1"/>
</dbReference>
<accession>A0A3B7MFV9</accession>
<proteinExistence type="predicted"/>
<dbReference type="EMBL" id="CP032152">
    <property type="protein sequence ID" value="AXY68508.1"/>
    <property type="molecule type" value="Genomic_DNA"/>
</dbReference>
<dbReference type="GO" id="GO:0003677">
    <property type="term" value="F:DNA binding"/>
    <property type="evidence" value="ECO:0007669"/>
    <property type="project" value="InterPro"/>
</dbReference>
<feature type="region of interest" description="Disordered" evidence="1">
    <location>
        <begin position="1"/>
        <end position="21"/>
    </location>
</feature>
<dbReference type="AlphaFoldDB" id="A0A3B7MFV9"/>
<reference evidence="3" key="1">
    <citation type="submission" date="2018-09" db="EMBL/GenBank/DDBJ databases">
        <title>Complete genome sequence of thermophilic cyanobacteria strain Thermosynechococcus elongatus PKUAC-SCTE542.</title>
        <authorList>
            <person name="Liang Y."/>
            <person name="Tang J."/>
            <person name="Daroch M."/>
        </authorList>
    </citation>
    <scope>NUCLEOTIDE SEQUENCE [LARGE SCALE GENOMIC DNA]</scope>
    <source>
        <strain evidence="3">E542</strain>
    </source>
</reference>